<reference evidence="1" key="2">
    <citation type="journal article" date="2006" name="PLoS Pathog.">
        <title>New perspectives on host-parasite interplay by comparative transcriptomic and proteomic analyses of Schistosoma japonicum.</title>
        <authorList>
            <person name="Liu F."/>
            <person name="Lu J."/>
            <person name="Hu W."/>
            <person name="Wang S.Y."/>
            <person name="Cui S.J."/>
            <person name="Chi M."/>
            <person name="Yan Q."/>
            <person name="Wang X.R."/>
            <person name="Song H.D."/>
            <person name="Xu X.N."/>
            <person name="Wang J.J."/>
            <person name="Zhang X.L."/>
            <person name="Zhang X."/>
            <person name="Wang Z.Q."/>
            <person name="Xue C.L."/>
            <person name="Brindley P.J."/>
            <person name="McManus D.P."/>
            <person name="Yang P.Y."/>
            <person name="Feng Z."/>
            <person name="Chen Z."/>
            <person name="Han Z.G."/>
        </authorList>
    </citation>
    <scope>NUCLEOTIDE SEQUENCE</scope>
</reference>
<protein>
    <submittedName>
        <fullName evidence="1">SJCHGC08115 protein</fullName>
    </submittedName>
</protein>
<proteinExistence type="evidence at transcript level"/>
<evidence type="ECO:0000313" key="1">
    <source>
        <dbReference type="EMBL" id="AAW27887.1"/>
    </source>
</evidence>
<dbReference type="EMBL" id="AY816155">
    <property type="protein sequence ID" value="AAW27887.1"/>
    <property type="molecule type" value="mRNA"/>
</dbReference>
<accession>Q5D8G9</accession>
<organism evidence="1">
    <name type="scientific">Schistosoma japonicum</name>
    <name type="common">Blood fluke</name>
    <dbReference type="NCBI Taxonomy" id="6182"/>
    <lineage>
        <taxon>Eukaryota</taxon>
        <taxon>Metazoa</taxon>
        <taxon>Spiralia</taxon>
        <taxon>Lophotrochozoa</taxon>
        <taxon>Platyhelminthes</taxon>
        <taxon>Trematoda</taxon>
        <taxon>Digenea</taxon>
        <taxon>Strigeidida</taxon>
        <taxon>Schistosomatoidea</taxon>
        <taxon>Schistosomatidae</taxon>
        <taxon>Schistosoma</taxon>
    </lineage>
</organism>
<dbReference type="AlphaFoldDB" id="Q5D8G9"/>
<name>Q5D8G9_SCHJA</name>
<reference evidence="1" key="1">
    <citation type="submission" date="2004-11" db="EMBL/GenBank/DDBJ databases">
        <title>The full-length cDNA sequences of Schistosoma japonicum genes.</title>
        <authorList>
            <person name="Han Z."/>
        </authorList>
    </citation>
    <scope>NUCLEOTIDE SEQUENCE</scope>
</reference>
<sequence>MNEENKESITWTVGKKLLIKKLQFQEDVNCDAVHDRIVKAVKRTFCAVKFCLSLSTQPVVFTQTKDKLSQFASSMCLYQFSCSCGASYIRHTIKQRINKWMNTFNLGL</sequence>